<dbReference type="AlphaFoldDB" id="A0A9R1VIW9"/>
<name>A0A9R1VIW9_LACSA</name>
<evidence type="ECO:0000313" key="1">
    <source>
        <dbReference type="EMBL" id="KAJ0205863.1"/>
    </source>
</evidence>
<comment type="caution">
    <text evidence="1">The sequence shown here is derived from an EMBL/GenBank/DDBJ whole genome shotgun (WGS) entry which is preliminary data.</text>
</comment>
<evidence type="ECO:0000313" key="2">
    <source>
        <dbReference type="Proteomes" id="UP000235145"/>
    </source>
</evidence>
<sequence>MEGDEMAPIYSFEPLTKNQIKTVGFESFWSVSYDDEMGLTTVVTPETAPHLFEIPSMMQASISTVPLVVRTDPLPALKSGQFSSSHTYKLQYKGLQESGTSQDHLSSAK</sequence>
<proteinExistence type="predicted"/>
<organism evidence="1 2">
    <name type="scientific">Lactuca sativa</name>
    <name type="common">Garden lettuce</name>
    <dbReference type="NCBI Taxonomy" id="4236"/>
    <lineage>
        <taxon>Eukaryota</taxon>
        <taxon>Viridiplantae</taxon>
        <taxon>Streptophyta</taxon>
        <taxon>Embryophyta</taxon>
        <taxon>Tracheophyta</taxon>
        <taxon>Spermatophyta</taxon>
        <taxon>Magnoliopsida</taxon>
        <taxon>eudicotyledons</taxon>
        <taxon>Gunneridae</taxon>
        <taxon>Pentapetalae</taxon>
        <taxon>asterids</taxon>
        <taxon>campanulids</taxon>
        <taxon>Asterales</taxon>
        <taxon>Asteraceae</taxon>
        <taxon>Cichorioideae</taxon>
        <taxon>Cichorieae</taxon>
        <taxon>Lactucinae</taxon>
        <taxon>Lactuca</taxon>
    </lineage>
</organism>
<keyword evidence="2" id="KW-1185">Reference proteome</keyword>
<dbReference type="Proteomes" id="UP000235145">
    <property type="component" value="Unassembled WGS sequence"/>
</dbReference>
<dbReference type="EMBL" id="NBSK02000005">
    <property type="protein sequence ID" value="KAJ0205863.1"/>
    <property type="molecule type" value="Genomic_DNA"/>
</dbReference>
<protein>
    <submittedName>
        <fullName evidence="1">Uncharacterized protein</fullName>
    </submittedName>
</protein>
<reference evidence="1 2" key="1">
    <citation type="journal article" date="2017" name="Nat. Commun.">
        <title>Genome assembly with in vitro proximity ligation data and whole-genome triplication in lettuce.</title>
        <authorList>
            <person name="Reyes-Chin-Wo S."/>
            <person name="Wang Z."/>
            <person name="Yang X."/>
            <person name="Kozik A."/>
            <person name="Arikit S."/>
            <person name="Song C."/>
            <person name="Xia L."/>
            <person name="Froenicke L."/>
            <person name="Lavelle D.O."/>
            <person name="Truco M.J."/>
            <person name="Xia R."/>
            <person name="Zhu S."/>
            <person name="Xu C."/>
            <person name="Xu H."/>
            <person name="Xu X."/>
            <person name="Cox K."/>
            <person name="Korf I."/>
            <person name="Meyers B.C."/>
            <person name="Michelmore R.W."/>
        </authorList>
    </citation>
    <scope>NUCLEOTIDE SEQUENCE [LARGE SCALE GENOMIC DNA]</scope>
    <source>
        <strain evidence="2">cv. Salinas</strain>
        <tissue evidence="1">Seedlings</tissue>
    </source>
</reference>
<gene>
    <name evidence="1" type="ORF">LSAT_V11C500237440</name>
</gene>
<accession>A0A9R1VIW9</accession>